<dbReference type="Pfam" id="PF02597">
    <property type="entry name" value="ThiS"/>
    <property type="match status" value="1"/>
</dbReference>
<dbReference type="InterPro" id="IPR003749">
    <property type="entry name" value="ThiS/MoaD-like"/>
</dbReference>
<keyword evidence="3" id="KW-1185">Reference proteome</keyword>
<gene>
    <name evidence="2" type="ordered locus">Ngar_c20750</name>
</gene>
<evidence type="ECO:0000256" key="1">
    <source>
        <dbReference type="ARBA" id="ARBA00005546"/>
    </source>
</evidence>
<reference evidence="2 3" key="1">
    <citation type="journal article" date="2012" name="Environ. Microbiol.">
        <title>The genome of the ammonia-oxidizing Candidatus Nitrososphaera gargensis: insights into metabolic versatility and environmental adaptations.</title>
        <authorList>
            <person name="Spang A."/>
            <person name="Poehlein A."/>
            <person name="Offre P."/>
            <person name="Zumbragel S."/>
            <person name="Haider S."/>
            <person name="Rychlik N."/>
            <person name="Nowka B."/>
            <person name="Schmeisser C."/>
            <person name="Lebedeva E.V."/>
            <person name="Rattei T."/>
            <person name="Bohm C."/>
            <person name="Schmid M."/>
            <person name="Galushko A."/>
            <person name="Hatzenpichler R."/>
            <person name="Weinmaier T."/>
            <person name="Daniel R."/>
            <person name="Schleper C."/>
            <person name="Spieck E."/>
            <person name="Streit W."/>
            <person name="Wagner M."/>
        </authorList>
    </citation>
    <scope>NUCLEOTIDE SEQUENCE [LARGE SCALE GENOMIC DNA]</scope>
    <source>
        <strain evidence="3">Ga9.2</strain>
    </source>
</reference>
<dbReference type="AlphaFoldDB" id="K0ICA6"/>
<dbReference type="Pfam" id="PF08617">
    <property type="entry name" value="CGI-121"/>
    <property type="match status" value="1"/>
</dbReference>
<dbReference type="NCBIfam" id="NF011465">
    <property type="entry name" value="PRK14886.1-1"/>
    <property type="match status" value="1"/>
</dbReference>
<evidence type="ECO:0000313" key="3">
    <source>
        <dbReference type="Proteomes" id="UP000008037"/>
    </source>
</evidence>
<proteinExistence type="inferred from homology"/>
<evidence type="ECO:0000313" key="2">
    <source>
        <dbReference type="EMBL" id="AFU59006.1"/>
    </source>
</evidence>
<organism evidence="2 3">
    <name type="scientific">Nitrososphaera gargensis (strain Ga9.2)</name>
    <dbReference type="NCBI Taxonomy" id="1237085"/>
    <lineage>
        <taxon>Archaea</taxon>
        <taxon>Nitrososphaerota</taxon>
        <taxon>Nitrososphaeria</taxon>
        <taxon>Nitrososphaerales</taxon>
        <taxon>Nitrososphaeraceae</taxon>
        <taxon>Nitrososphaera</taxon>
    </lineage>
</organism>
<dbReference type="Gene3D" id="3.10.20.30">
    <property type="match status" value="1"/>
</dbReference>
<dbReference type="SUPFAM" id="SSF54285">
    <property type="entry name" value="MoaD/ThiS"/>
    <property type="match status" value="1"/>
</dbReference>
<dbReference type="InterPro" id="IPR016155">
    <property type="entry name" value="Mopterin_synth/thiamin_S_b"/>
</dbReference>
<dbReference type="OrthoDB" id="11483at2157"/>
<dbReference type="SUPFAM" id="SSF143870">
    <property type="entry name" value="PF0523-like"/>
    <property type="match status" value="1"/>
</dbReference>
<dbReference type="InParanoid" id="K0ICA6"/>
<name>K0ICA6_NITGG</name>
<dbReference type="InterPro" id="IPR013926">
    <property type="entry name" value="CGI121/TPRKB"/>
</dbReference>
<dbReference type="Proteomes" id="UP000008037">
    <property type="component" value="Chromosome"/>
</dbReference>
<dbReference type="InterPro" id="IPR012675">
    <property type="entry name" value="Beta-grasp_dom_sf"/>
</dbReference>
<dbReference type="RefSeq" id="WP_015019541.1">
    <property type="nucleotide sequence ID" value="NC_018719.1"/>
</dbReference>
<dbReference type="EMBL" id="CP002408">
    <property type="protein sequence ID" value="AFU59006.1"/>
    <property type="molecule type" value="Genomic_DNA"/>
</dbReference>
<protein>
    <submittedName>
        <fullName evidence="2">Uncharacterized protein</fullName>
    </submittedName>
</protein>
<dbReference type="Gene3D" id="3.30.2380.10">
    <property type="entry name" value="CGI121/TPRKB"/>
    <property type="match status" value="1"/>
</dbReference>
<sequence length="256" mass="28049">MITIRLLGGAKKAVGKPAVDLDRQSASVAEILQFLTGISTDARLLQPNNLIVAVNGVDSAALQGQGTVAKSGDTVTIVTVVHGGTDYYMIDSNHRVSIIGIRRITEDAGKLVDRLRSEHPGVSIQAVNADAVYGIDHLLGVLRVTLEAEKRKVMLANRRETELLLRLARTDQISDAMKKAGLKNGSAGCLIAISQENEELRHFSESIKNRFEVDDSVLEPSRQKRDLLTGMLELKAKFDDHEFLQYLLERAAILVK</sequence>
<dbReference type="STRING" id="1237085.Ngar_c20750"/>
<dbReference type="HOGENOM" id="CLU_1076055_0_0_2"/>
<dbReference type="GeneID" id="13795938"/>
<dbReference type="KEGG" id="nga:Ngar_c20750"/>
<dbReference type="BioCyc" id="CNIT1237085:G1324-2073-MONOMER"/>
<comment type="similarity">
    <text evidence="1">Belongs to the CGI121/TPRKB family.</text>
</comment>
<accession>K0ICA6</accession>
<dbReference type="InterPro" id="IPR036504">
    <property type="entry name" value="CGI121/TPRKB_sf"/>
</dbReference>